<dbReference type="STRING" id="446470.Snas_1401"/>
<dbReference type="InterPro" id="IPR017520">
    <property type="entry name" value="CHP03086"/>
</dbReference>
<dbReference type="AlphaFoldDB" id="D3PV55"/>
<proteinExistence type="predicted"/>
<dbReference type="Pfam" id="PF11716">
    <property type="entry name" value="MDMPI_N"/>
    <property type="match status" value="1"/>
</dbReference>
<gene>
    <name evidence="3" type="ordered locus">Snas_1401</name>
</gene>
<keyword evidence="4" id="KW-1185">Reference proteome</keyword>
<dbReference type="InterPro" id="IPR024344">
    <property type="entry name" value="MDMPI_metal-binding"/>
</dbReference>
<dbReference type="GO" id="GO:0046872">
    <property type="term" value="F:metal ion binding"/>
    <property type="evidence" value="ECO:0007669"/>
    <property type="project" value="InterPro"/>
</dbReference>
<dbReference type="NCBIfam" id="TIGR03086">
    <property type="entry name" value="TIGR03086 family metal-binding protein"/>
    <property type="match status" value="1"/>
</dbReference>
<evidence type="ECO:0000259" key="2">
    <source>
        <dbReference type="Pfam" id="PF11716"/>
    </source>
</evidence>
<dbReference type="eggNOG" id="ENOG5030J62">
    <property type="taxonomic scope" value="Bacteria"/>
</dbReference>
<dbReference type="EMBL" id="CP001778">
    <property type="protein sequence ID" value="ADD41108.1"/>
    <property type="molecule type" value="Genomic_DNA"/>
</dbReference>
<feature type="region of interest" description="Disordered" evidence="1">
    <location>
        <begin position="154"/>
        <end position="173"/>
    </location>
</feature>
<dbReference type="KEGG" id="sna:Snas_1401"/>
<sequence>MSIDLTASTQHVAALLSGVRDEHLTAPTPCGEYTVAALLDHIMGFSSAFTWIARKQDEGLSDDPPHARAEDLDPRWRELLPGRLTELGEAWRDPAADEGQARAAGVELPRSVWRLVALNELLVHGWDLATATGQPYRTDPAAVAVTVEFMGQDADDPASRENNPAFGPIVTVPDDAPAIDRAVGLSGRDPGWKP</sequence>
<reference evidence="3 4" key="1">
    <citation type="journal article" date="2009" name="Stand. Genomic Sci.">
        <title>Complete genome sequence of Stackebrandtia nassauensis type strain (LLR-40K-21).</title>
        <authorList>
            <person name="Munk C."/>
            <person name="Lapidus A."/>
            <person name="Copeland A."/>
            <person name="Jando M."/>
            <person name="Mayilraj S."/>
            <person name="Glavina Del Rio T."/>
            <person name="Nolan M."/>
            <person name="Chen F."/>
            <person name="Lucas S."/>
            <person name="Tice H."/>
            <person name="Cheng J.F."/>
            <person name="Han C."/>
            <person name="Detter J.C."/>
            <person name="Bruce D."/>
            <person name="Goodwin L."/>
            <person name="Chain P."/>
            <person name="Pitluck S."/>
            <person name="Goker M."/>
            <person name="Ovchinikova G."/>
            <person name="Pati A."/>
            <person name="Ivanova N."/>
            <person name="Mavromatis K."/>
            <person name="Chen A."/>
            <person name="Palaniappan K."/>
            <person name="Land M."/>
            <person name="Hauser L."/>
            <person name="Chang Y.J."/>
            <person name="Jeffries C.D."/>
            <person name="Bristow J."/>
            <person name="Eisen J.A."/>
            <person name="Markowitz V."/>
            <person name="Hugenholtz P."/>
            <person name="Kyrpides N.C."/>
            <person name="Klenk H.P."/>
        </authorList>
    </citation>
    <scope>NUCLEOTIDE SEQUENCE [LARGE SCALE GENOMIC DNA]</scope>
    <source>
        <strain evidence="4">DSM 44728 / CIP 108903 / NRRL B-16338 / NBRC 102104 / LLR-40K-21</strain>
    </source>
</reference>
<evidence type="ECO:0000313" key="4">
    <source>
        <dbReference type="Proteomes" id="UP000000844"/>
    </source>
</evidence>
<feature type="domain" description="Mycothiol-dependent maleylpyruvate isomerase metal-binding" evidence="2">
    <location>
        <begin position="6"/>
        <end position="129"/>
    </location>
</feature>
<dbReference type="Gene3D" id="1.20.120.450">
    <property type="entry name" value="dinb family like domain"/>
    <property type="match status" value="1"/>
</dbReference>
<evidence type="ECO:0000256" key="1">
    <source>
        <dbReference type="SAM" id="MobiDB-lite"/>
    </source>
</evidence>
<protein>
    <recommendedName>
        <fullName evidence="2">Mycothiol-dependent maleylpyruvate isomerase metal-binding domain-containing protein</fullName>
    </recommendedName>
</protein>
<dbReference type="OrthoDB" id="5185819at2"/>
<accession>D3PV55</accession>
<dbReference type="RefSeq" id="WP_013016679.1">
    <property type="nucleotide sequence ID" value="NC_013947.1"/>
</dbReference>
<dbReference type="NCBIfam" id="TIGR03083">
    <property type="entry name" value="maleylpyruvate isomerase family mycothiol-dependent enzyme"/>
    <property type="match status" value="1"/>
</dbReference>
<dbReference type="InterPro" id="IPR034660">
    <property type="entry name" value="DinB/YfiT-like"/>
</dbReference>
<dbReference type="HOGENOM" id="CLU_051661_2_0_11"/>
<dbReference type="SUPFAM" id="SSF109854">
    <property type="entry name" value="DinB/YfiT-like putative metalloenzymes"/>
    <property type="match status" value="1"/>
</dbReference>
<evidence type="ECO:0000313" key="3">
    <source>
        <dbReference type="EMBL" id="ADD41108.1"/>
    </source>
</evidence>
<dbReference type="InterPro" id="IPR017517">
    <property type="entry name" value="Maleyloyr_isom"/>
</dbReference>
<dbReference type="Proteomes" id="UP000000844">
    <property type="component" value="Chromosome"/>
</dbReference>
<name>D3PV55_STANL</name>
<organism evidence="3 4">
    <name type="scientific">Stackebrandtia nassauensis (strain DSM 44728 / CIP 108903 / NRRL B-16338 / NBRC 102104 / LLR-40K-21)</name>
    <dbReference type="NCBI Taxonomy" id="446470"/>
    <lineage>
        <taxon>Bacteria</taxon>
        <taxon>Bacillati</taxon>
        <taxon>Actinomycetota</taxon>
        <taxon>Actinomycetes</taxon>
        <taxon>Glycomycetales</taxon>
        <taxon>Glycomycetaceae</taxon>
        <taxon>Stackebrandtia</taxon>
    </lineage>
</organism>